<accession>A0A2I0HW98</accession>
<evidence type="ECO:0000313" key="2">
    <source>
        <dbReference type="Proteomes" id="UP000233551"/>
    </source>
</evidence>
<dbReference type="AlphaFoldDB" id="A0A2I0HW98"/>
<comment type="caution">
    <text evidence="1">The sequence shown here is derived from an EMBL/GenBank/DDBJ whole genome shotgun (WGS) entry which is preliminary data.</text>
</comment>
<dbReference type="Proteomes" id="UP000233551">
    <property type="component" value="Unassembled WGS sequence"/>
</dbReference>
<proteinExistence type="predicted"/>
<dbReference type="EMBL" id="PGOL01005084">
    <property type="protein sequence ID" value="PKI35971.1"/>
    <property type="molecule type" value="Genomic_DNA"/>
</dbReference>
<organism evidence="1 2">
    <name type="scientific">Punica granatum</name>
    <name type="common">Pomegranate</name>
    <dbReference type="NCBI Taxonomy" id="22663"/>
    <lineage>
        <taxon>Eukaryota</taxon>
        <taxon>Viridiplantae</taxon>
        <taxon>Streptophyta</taxon>
        <taxon>Embryophyta</taxon>
        <taxon>Tracheophyta</taxon>
        <taxon>Spermatophyta</taxon>
        <taxon>Magnoliopsida</taxon>
        <taxon>eudicotyledons</taxon>
        <taxon>Gunneridae</taxon>
        <taxon>Pentapetalae</taxon>
        <taxon>rosids</taxon>
        <taxon>malvids</taxon>
        <taxon>Myrtales</taxon>
        <taxon>Lythraceae</taxon>
        <taxon>Punica</taxon>
    </lineage>
</organism>
<evidence type="ECO:0000313" key="1">
    <source>
        <dbReference type="EMBL" id="PKI35971.1"/>
    </source>
</evidence>
<name>A0A2I0HW98_PUNGR</name>
<keyword evidence="2" id="KW-1185">Reference proteome</keyword>
<protein>
    <submittedName>
        <fullName evidence="1">Uncharacterized protein</fullName>
    </submittedName>
</protein>
<sequence length="122" mass="13980">MGQGGADTRAPVTVQAWHPNQYPCLSAGRVGTGICEYIVGMYRVSLPKELDIPISTHLGMHTVLDFTHQAAVRYRSRYVKSYDLRFTIRFYDSRFHNPRPILRRITILTTLFPTKPRSRALS</sequence>
<gene>
    <name evidence="1" type="ORF">CRG98_043653</name>
</gene>
<reference evidence="1 2" key="1">
    <citation type="submission" date="2017-11" db="EMBL/GenBank/DDBJ databases">
        <title>De-novo sequencing of pomegranate (Punica granatum L.) genome.</title>
        <authorList>
            <person name="Akparov Z."/>
            <person name="Amiraslanov A."/>
            <person name="Hajiyeva S."/>
            <person name="Abbasov M."/>
            <person name="Kaur K."/>
            <person name="Hamwieh A."/>
            <person name="Solovyev V."/>
            <person name="Salamov A."/>
            <person name="Braich B."/>
            <person name="Kosarev P."/>
            <person name="Mahmoud A."/>
            <person name="Hajiyev E."/>
            <person name="Babayeva S."/>
            <person name="Izzatullayeva V."/>
            <person name="Mammadov A."/>
            <person name="Mammadov A."/>
            <person name="Sharifova S."/>
            <person name="Ojaghi J."/>
            <person name="Eynullazada K."/>
            <person name="Bayramov B."/>
            <person name="Abdulazimova A."/>
            <person name="Shahmuradov I."/>
        </authorList>
    </citation>
    <scope>NUCLEOTIDE SEQUENCE [LARGE SCALE GENOMIC DNA]</scope>
    <source>
        <strain evidence="2">cv. AG2017</strain>
        <tissue evidence="1">Leaf</tissue>
    </source>
</reference>